<dbReference type="GO" id="GO:0005737">
    <property type="term" value="C:cytoplasm"/>
    <property type="evidence" value="ECO:0007669"/>
    <property type="project" value="UniProtKB-SubCell"/>
</dbReference>
<dbReference type="InterPro" id="IPR002582">
    <property type="entry name" value="ACPS"/>
</dbReference>
<keyword evidence="5 8" id="KW-0460">Magnesium</keyword>
<feature type="domain" description="4'-phosphopantetheinyl transferase" evidence="9">
    <location>
        <begin position="7"/>
        <end position="102"/>
    </location>
</feature>
<reference evidence="10" key="1">
    <citation type="submission" date="2019-02" db="EMBL/GenBank/DDBJ databases">
        <authorList>
            <person name="Pothier F.J."/>
        </authorList>
    </citation>
    <scope>NUCLEOTIDE SEQUENCE</scope>
    <source>
        <strain evidence="10">CI-1B</strain>
    </source>
</reference>
<dbReference type="InterPro" id="IPR004568">
    <property type="entry name" value="Ppantetheine-prot_Trfase_dom"/>
</dbReference>
<dbReference type="OrthoDB" id="517356at2"/>
<dbReference type="EMBL" id="CAADFC020000008">
    <property type="protein sequence ID" value="VIO68782.1"/>
    <property type="molecule type" value="Genomic_DNA"/>
</dbReference>
<sequence length="139" mass="14488">MMVLGHGVDLVDVESIRRWIEDPRDPLVSRCFNAEEITEIGEGSDRVERLAGRFAAKEAVLKALGTGYGAGISFKDVVVRRNAGCPPEVVLRGGAASAAAAMGVIDWKLSISHAGGMSIASAIALGVPPQSAHPAEGPR</sequence>
<evidence type="ECO:0000256" key="6">
    <source>
        <dbReference type="ARBA" id="ARBA00023098"/>
    </source>
</evidence>
<feature type="binding site" evidence="8">
    <location>
        <position position="9"/>
    </location>
    <ligand>
        <name>Mg(2+)</name>
        <dbReference type="ChEBI" id="CHEBI:18420"/>
    </ligand>
</feature>
<comment type="similarity">
    <text evidence="8">Belongs to the P-Pant transferase superfamily. AcpS family.</text>
</comment>
<comment type="cofactor">
    <cofactor evidence="8">
        <name>Mg(2+)</name>
        <dbReference type="ChEBI" id="CHEBI:18420"/>
    </cofactor>
</comment>
<comment type="catalytic activity">
    <reaction evidence="8">
        <text>apo-[ACP] + CoA = holo-[ACP] + adenosine 3',5'-bisphosphate + H(+)</text>
        <dbReference type="Rhea" id="RHEA:12068"/>
        <dbReference type="Rhea" id="RHEA-COMP:9685"/>
        <dbReference type="Rhea" id="RHEA-COMP:9690"/>
        <dbReference type="ChEBI" id="CHEBI:15378"/>
        <dbReference type="ChEBI" id="CHEBI:29999"/>
        <dbReference type="ChEBI" id="CHEBI:57287"/>
        <dbReference type="ChEBI" id="CHEBI:58343"/>
        <dbReference type="ChEBI" id="CHEBI:64479"/>
        <dbReference type="EC" id="2.7.8.7"/>
    </reaction>
</comment>
<keyword evidence="6 8" id="KW-0443">Lipid metabolism</keyword>
<dbReference type="Pfam" id="PF01648">
    <property type="entry name" value="ACPS"/>
    <property type="match status" value="1"/>
</dbReference>
<name>A0A508T0D2_9BRAD</name>
<evidence type="ECO:0000313" key="11">
    <source>
        <dbReference type="Proteomes" id="UP000328092"/>
    </source>
</evidence>
<evidence type="ECO:0000313" key="10">
    <source>
        <dbReference type="EMBL" id="VIO68782.1"/>
    </source>
</evidence>
<dbReference type="Gene3D" id="3.90.470.20">
    <property type="entry name" value="4'-phosphopantetheinyl transferase domain"/>
    <property type="match status" value="1"/>
</dbReference>
<comment type="subcellular location">
    <subcellularLocation>
        <location evidence="8">Cytoplasm</location>
    </subcellularLocation>
</comment>
<comment type="function">
    <text evidence="8">Transfers the 4'-phosphopantetheine moiety from coenzyme A to a Ser of acyl-carrier-protein.</text>
</comment>
<protein>
    <recommendedName>
        <fullName evidence="8">Holo-[acyl-carrier-protein] synthase</fullName>
        <shortName evidence="8">Holo-ACP synthase</shortName>
        <ecNumber evidence="8">2.7.8.7</ecNumber>
    </recommendedName>
    <alternativeName>
        <fullName evidence="8">4'-phosphopantetheinyl transferase AcpS</fullName>
    </alternativeName>
</protein>
<evidence type="ECO:0000256" key="4">
    <source>
        <dbReference type="ARBA" id="ARBA00022832"/>
    </source>
</evidence>
<feature type="binding site" evidence="8">
    <location>
        <position position="58"/>
    </location>
    <ligand>
        <name>Mg(2+)</name>
        <dbReference type="ChEBI" id="CHEBI:18420"/>
    </ligand>
</feature>
<evidence type="ECO:0000256" key="5">
    <source>
        <dbReference type="ARBA" id="ARBA00022842"/>
    </source>
</evidence>
<comment type="caution">
    <text evidence="10">The sequence shown here is derived from an EMBL/GenBank/DDBJ whole genome shotgun (WGS) entry which is preliminary data.</text>
</comment>
<evidence type="ECO:0000259" key="9">
    <source>
        <dbReference type="Pfam" id="PF01648"/>
    </source>
</evidence>
<dbReference type="EC" id="2.7.8.7" evidence="8"/>
<dbReference type="Proteomes" id="UP000328092">
    <property type="component" value="Unassembled WGS sequence"/>
</dbReference>
<dbReference type="SUPFAM" id="SSF56214">
    <property type="entry name" value="4'-phosphopantetheinyl transferase"/>
    <property type="match status" value="1"/>
</dbReference>
<evidence type="ECO:0000256" key="8">
    <source>
        <dbReference type="HAMAP-Rule" id="MF_00101"/>
    </source>
</evidence>
<keyword evidence="1 8" id="KW-0444">Lipid biosynthesis</keyword>
<proteinExistence type="inferred from homology"/>
<keyword evidence="8" id="KW-0963">Cytoplasm</keyword>
<dbReference type="GO" id="GO:0006633">
    <property type="term" value="P:fatty acid biosynthetic process"/>
    <property type="evidence" value="ECO:0007669"/>
    <property type="project" value="UniProtKB-UniRule"/>
</dbReference>
<keyword evidence="3 8" id="KW-0479">Metal-binding</keyword>
<evidence type="ECO:0000256" key="3">
    <source>
        <dbReference type="ARBA" id="ARBA00022723"/>
    </source>
</evidence>
<gene>
    <name evidence="10" type="primary">acpS_1</name>
    <name evidence="8" type="synonym">acpS</name>
    <name evidence="10" type="ORF">CI1B_23550</name>
</gene>
<dbReference type="GO" id="GO:0000287">
    <property type="term" value="F:magnesium ion binding"/>
    <property type="evidence" value="ECO:0007669"/>
    <property type="project" value="UniProtKB-UniRule"/>
</dbReference>
<keyword evidence="7 8" id="KW-0275">Fatty acid biosynthesis</keyword>
<evidence type="ECO:0000256" key="2">
    <source>
        <dbReference type="ARBA" id="ARBA00022679"/>
    </source>
</evidence>
<evidence type="ECO:0000256" key="7">
    <source>
        <dbReference type="ARBA" id="ARBA00023160"/>
    </source>
</evidence>
<organism evidence="10 11">
    <name type="scientific">Bradyrhizobium ivorense</name>
    <dbReference type="NCBI Taxonomy" id="2511166"/>
    <lineage>
        <taxon>Bacteria</taxon>
        <taxon>Pseudomonadati</taxon>
        <taxon>Pseudomonadota</taxon>
        <taxon>Alphaproteobacteria</taxon>
        <taxon>Hyphomicrobiales</taxon>
        <taxon>Nitrobacteraceae</taxon>
        <taxon>Bradyrhizobium</taxon>
    </lineage>
</organism>
<keyword evidence="4 8" id="KW-0276">Fatty acid metabolism</keyword>
<dbReference type="GO" id="GO:0008897">
    <property type="term" value="F:holo-[acyl-carrier-protein] synthase activity"/>
    <property type="evidence" value="ECO:0007669"/>
    <property type="project" value="UniProtKB-UniRule"/>
</dbReference>
<dbReference type="RefSeq" id="WP_139859073.1">
    <property type="nucleotide sequence ID" value="NZ_CAADFC020000008.1"/>
</dbReference>
<keyword evidence="11" id="KW-1185">Reference proteome</keyword>
<dbReference type="HAMAP" id="MF_00101">
    <property type="entry name" value="AcpS"/>
    <property type="match status" value="1"/>
</dbReference>
<evidence type="ECO:0000256" key="1">
    <source>
        <dbReference type="ARBA" id="ARBA00022516"/>
    </source>
</evidence>
<dbReference type="InterPro" id="IPR037143">
    <property type="entry name" value="4-PPantetheinyl_Trfase_dom_sf"/>
</dbReference>
<dbReference type="AlphaFoldDB" id="A0A508T0D2"/>
<dbReference type="InterPro" id="IPR008278">
    <property type="entry name" value="4-PPantetheinyl_Trfase_dom"/>
</dbReference>
<keyword evidence="2 8" id="KW-0808">Transferase</keyword>
<dbReference type="NCBIfam" id="TIGR00556">
    <property type="entry name" value="pantethn_trn"/>
    <property type="match status" value="1"/>
</dbReference>
<dbReference type="NCBIfam" id="TIGR00516">
    <property type="entry name" value="acpS"/>
    <property type="match status" value="1"/>
</dbReference>
<accession>A0A508T0D2</accession>